<dbReference type="InterPro" id="IPR037682">
    <property type="entry name" value="TonB_C"/>
</dbReference>
<sequence>MSGNTDSSHAQLRRSHRVRNTILWTVAAVLVVVAHAGAAYYGLLNRSQEPLDAPQAVIIDLEPVDASEIDIAQQDTADEAMSAPEEPQPVEEPTPAPPEEVVEPESEPEPEQVEPEPQPQPEPEEVQEPEPEPEPVEEVNQDLAMLRDAEVPLPVARPEPPRERPRPVERRQAVREEVKRQETRKPVEHKQERPRQVDERPRTVRQAEQGQNQNARQQRASRANQVSPRRYYGRLVSHLRKFKKSAGNARGETMVRFSIDANGRVLSASVGRSSGSPTLDQAALATVRNASPVPAPPEGVSRSFNVPIDFRRGR</sequence>
<evidence type="ECO:0000313" key="13">
    <source>
        <dbReference type="EMBL" id="GHC67971.1"/>
    </source>
</evidence>
<feature type="region of interest" description="Disordered" evidence="10">
    <location>
        <begin position="290"/>
        <end position="314"/>
    </location>
</feature>
<keyword evidence="14" id="KW-1185">Reference proteome</keyword>
<dbReference type="EMBL" id="BMZO01000003">
    <property type="protein sequence ID" value="GHC67971.1"/>
    <property type="molecule type" value="Genomic_DNA"/>
</dbReference>
<feature type="compositionally biased region" description="Low complexity" evidence="10">
    <location>
        <begin position="206"/>
        <end position="225"/>
    </location>
</feature>
<keyword evidence="5" id="KW-0997">Cell inner membrane</keyword>
<reference evidence="13" key="1">
    <citation type="journal article" date="2014" name="Int. J. Syst. Evol. Microbiol.">
        <title>Complete genome sequence of Corynebacterium casei LMG S-19264T (=DSM 44701T), isolated from a smear-ripened cheese.</title>
        <authorList>
            <consortium name="US DOE Joint Genome Institute (JGI-PGF)"/>
            <person name="Walter F."/>
            <person name="Albersmeier A."/>
            <person name="Kalinowski J."/>
            <person name="Ruckert C."/>
        </authorList>
    </citation>
    <scope>NUCLEOTIDE SEQUENCE</scope>
    <source>
        <strain evidence="13">KCTC 42097</strain>
    </source>
</reference>
<dbReference type="GO" id="GO:0031992">
    <property type="term" value="F:energy transducer activity"/>
    <property type="evidence" value="ECO:0007669"/>
    <property type="project" value="TreeGrafter"/>
</dbReference>
<keyword evidence="7" id="KW-0653">Protein transport</keyword>
<dbReference type="SUPFAM" id="SSF74653">
    <property type="entry name" value="TolA/TonB C-terminal domain"/>
    <property type="match status" value="1"/>
</dbReference>
<evidence type="ECO:0000256" key="7">
    <source>
        <dbReference type="ARBA" id="ARBA00022927"/>
    </source>
</evidence>
<keyword evidence="3" id="KW-0813">Transport</keyword>
<organism evidence="13 14">
    <name type="scientific">Limoniibacter endophyticus</name>
    <dbReference type="NCBI Taxonomy" id="1565040"/>
    <lineage>
        <taxon>Bacteria</taxon>
        <taxon>Pseudomonadati</taxon>
        <taxon>Pseudomonadota</taxon>
        <taxon>Alphaproteobacteria</taxon>
        <taxon>Hyphomicrobiales</taxon>
        <taxon>Bartonellaceae</taxon>
        <taxon>Limoniibacter</taxon>
    </lineage>
</organism>
<feature type="compositionally biased region" description="Pro residues" evidence="10">
    <location>
        <begin position="86"/>
        <end position="98"/>
    </location>
</feature>
<keyword evidence="6 11" id="KW-0812">Transmembrane</keyword>
<dbReference type="NCBIfam" id="TIGR01352">
    <property type="entry name" value="tonB_Cterm"/>
    <property type="match status" value="1"/>
</dbReference>
<evidence type="ECO:0000256" key="4">
    <source>
        <dbReference type="ARBA" id="ARBA00022475"/>
    </source>
</evidence>
<feature type="compositionally biased region" description="Acidic residues" evidence="10">
    <location>
        <begin position="122"/>
        <end position="140"/>
    </location>
</feature>
<evidence type="ECO:0000256" key="10">
    <source>
        <dbReference type="SAM" id="MobiDB-lite"/>
    </source>
</evidence>
<dbReference type="PANTHER" id="PTHR33446">
    <property type="entry name" value="PROTEIN TONB-RELATED"/>
    <property type="match status" value="1"/>
</dbReference>
<dbReference type="Pfam" id="PF03544">
    <property type="entry name" value="TonB_C"/>
    <property type="match status" value="1"/>
</dbReference>
<dbReference type="Proteomes" id="UP000641137">
    <property type="component" value="Unassembled WGS sequence"/>
</dbReference>
<dbReference type="RefSeq" id="WP_189488970.1">
    <property type="nucleotide sequence ID" value="NZ_BMZO01000003.1"/>
</dbReference>
<proteinExistence type="inferred from homology"/>
<dbReference type="GO" id="GO:0015031">
    <property type="term" value="P:protein transport"/>
    <property type="evidence" value="ECO:0007669"/>
    <property type="project" value="UniProtKB-KW"/>
</dbReference>
<dbReference type="Gene3D" id="3.30.1150.10">
    <property type="match status" value="1"/>
</dbReference>
<reference evidence="13" key="2">
    <citation type="submission" date="2020-09" db="EMBL/GenBank/DDBJ databases">
        <authorList>
            <person name="Sun Q."/>
            <person name="Kim S."/>
        </authorList>
    </citation>
    <scope>NUCLEOTIDE SEQUENCE</scope>
    <source>
        <strain evidence="13">KCTC 42097</strain>
    </source>
</reference>
<evidence type="ECO:0000256" key="2">
    <source>
        <dbReference type="ARBA" id="ARBA00006555"/>
    </source>
</evidence>
<accession>A0A8J3DNI0</accession>
<dbReference type="InterPro" id="IPR051045">
    <property type="entry name" value="TonB-dependent_transducer"/>
</dbReference>
<comment type="subcellular location">
    <subcellularLocation>
        <location evidence="1">Cell inner membrane</location>
        <topology evidence="1">Single-pass membrane protein</topology>
        <orientation evidence="1">Periplasmic side</orientation>
    </subcellularLocation>
</comment>
<evidence type="ECO:0000259" key="12">
    <source>
        <dbReference type="PROSITE" id="PS52015"/>
    </source>
</evidence>
<keyword evidence="8 11" id="KW-1133">Transmembrane helix</keyword>
<dbReference type="AlphaFoldDB" id="A0A8J3DNI0"/>
<dbReference type="GO" id="GO:0055085">
    <property type="term" value="P:transmembrane transport"/>
    <property type="evidence" value="ECO:0007669"/>
    <property type="project" value="InterPro"/>
</dbReference>
<keyword evidence="9 11" id="KW-0472">Membrane</keyword>
<evidence type="ECO:0000256" key="1">
    <source>
        <dbReference type="ARBA" id="ARBA00004383"/>
    </source>
</evidence>
<evidence type="ECO:0000256" key="11">
    <source>
        <dbReference type="SAM" id="Phobius"/>
    </source>
</evidence>
<protein>
    <recommendedName>
        <fullName evidence="12">TonB C-terminal domain-containing protein</fullName>
    </recommendedName>
</protein>
<dbReference type="PROSITE" id="PS52015">
    <property type="entry name" value="TONB_CTD"/>
    <property type="match status" value="1"/>
</dbReference>
<keyword evidence="4" id="KW-1003">Cell membrane</keyword>
<evidence type="ECO:0000256" key="9">
    <source>
        <dbReference type="ARBA" id="ARBA00023136"/>
    </source>
</evidence>
<gene>
    <name evidence="13" type="ORF">GCM10010136_12590</name>
</gene>
<feature type="compositionally biased region" description="Acidic residues" evidence="10">
    <location>
        <begin position="100"/>
        <end position="114"/>
    </location>
</feature>
<feature type="transmembrane region" description="Helical" evidence="11">
    <location>
        <begin position="21"/>
        <end position="43"/>
    </location>
</feature>
<name>A0A8J3DNI0_9HYPH</name>
<evidence type="ECO:0000256" key="6">
    <source>
        <dbReference type="ARBA" id="ARBA00022692"/>
    </source>
</evidence>
<evidence type="ECO:0000313" key="14">
    <source>
        <dbReference type="Proteomes" id="UP000641137"/>
    </source>
</evidence>
<evidence type="ECO:0000256" key="3">
    <source>
        <dbReference type="ARBA" id="ARBA00022448"/>
    </source>
</evidence>
<dbReference type="InterPro" id="IPR006260">
    <property type="entry name" value="TonB/TolA_C"/>
</dbReference>
<dbReference type="PANTHER" id="PTHR33446:SF2">
    <property type="entry name" value="PROTEIN TONB"/>
    <property type="match status" value="1"/>
</dbReference>
<evidence type="ECO:0000256" key="5">
    <source>
        <dbReference type="ARBA" id="ARBA00022519"/>
    </source>
</evidence>
<feature type="domain" description="TonB C-terminal" evidence="12">
    <location>
        <begin position="225"/>
        <end position="314"/>
    </location>
</feature>
<evidence type="ECO:0000256" key="8">
    <source>
        <dbReference type="ARBA" id="ARBA00022989"/>
    </source>
</evidence>
<feature type="region of interest" description="Disordered" evidence="10">
    <location>
        <begin position="77"/>
        <end position="232"/>
    </location>
</feature>
<feature type="compositionally biased region" description="Basic and acidic residues" evidence="10">
    <location>
        <begin position="159"/>
        <end position="202"/>
    </location>
</feature>
<comment type="caution">
    <text evidence="13">The sequence shown here is derived from an EMBL/GenBank/DDBJ whole genome shotgun (WGS) entry which is preliminary data.</text>
</comment>
<dbReference type="GO" id="GO:0098797">
    <property type="term" value="C:plasma membrane protein complex"/>
    <property type="evidence" value="ECO:0007669"/>
    <property type="project" value="TreeGrafter"/>
</dbReference>
<comment type="similarity">
    <text evidence="2">Belongs to the TonB family.</text>
</comment>